<reference evidence="1" key="1">
    <citation type="submission" date="2020-07" db="EMBL/GenBank/DDBJ databases">
        <title>Genome sequence and genetic diversity analysis of an under-domesticated orphan crop, white fonio (Digitaria exilis).</title>
        <authorList>
            <person name="Bennetzen J.L."/>
            <person name="Chen S."/>
            <person name="Ma X."/>
            <person name="Wang X."/>
            <person name="Yssel A.E.J."/>
            <person name="Chaluvadi S.R."/>
            <person name="Johnson M."/>
            <person name="Gangashetty P."/>
            <person name="Hamidou F."/>
            <person name="Sanogo M.D."/>
            <person name="Zwaenepoel A."/>
            <person name="Wallace J."/>
            <person name="Van De Peer Y."/>
            <person name="Van Deynze A."/>
        </authorList>
    </citation>
    <scope>NUCLEOTIDE SEQUENCE</scope>
    <source>
        <tissue evidence="1">Leaves</tissue>
    </source>
</reference>
<accession>A0A835EK83</accession>
<gene>
    <name evidence="1" type="ORF">HU200_039075</name>
</gene>
<sequence>MWEQRERHNPMDGENWIAGENPLYLRWFHRVARTRLRPIEMEYNMEYVETNAEDDYDIDTRWGNQPERAPLHDYMVFINNYYIMCTSSSNCS</sequence>
<comment type="caution">
    <text evidence="1">The sequence shown here is derived from an EMBL/GenBank/DDBJ whole genome shotgun (WGS) entry which is preliminary data.</text>
</comment>
<protein>
    <submittedName>
        <fullName evidence="1">Uncharacterized protein</fullName>
    </submittedName>
</protein>
<organism evidence="1 2">
    <name type="scientific">Digitaria exilis</name>
    <dbReference type="NCBI Taxonomy" id="1010633"/>
    <lineage>
        <taxon>Eukaryota</taxon>
        <taxon>Viridiplantae</taxon>
        <taxon>Streptophyta</taxon>
        <taxon>Embryophyta</taxon>
        <taxon>Tracheophyta</taxon>
        <taxon>Spermatophyta</taxon>
        <taxon>Magnoliopsida</taxon>
        <taxon>Liliopsida</taxon>
        <taxon>Poales</taxon>
        <taxon>Poaceae</taxon>
        <taxon>PACMAD clade</taxon>
        <taxon>Panicoideae</taxon>
        <taxon>Panicodae</taxon>
        <taxon>Paniceae</taxon>
        <taxon>Anthephorinae</taxon>
        <taxon>Digitaria</taxon>
    </lineage>
</organism>
<dbReference type="AlphaFoldDB" id="A0A835EK83"/>
<keyword evidence="2" id="KW-1185">Reference proteome</keyword>
<name>A0A835EK83_9POAL</name>
<evidence type="ECO:0000313" key="2">
    <source>
        <dbReference type="Proteomes" id="UP000636709"/>
    </source>
</evidence>
<dbReference type="OrthoDB" id="717053at2759"/>
<proteinExistence type="predicted"/>
<dbReference type="Proteomes" id="UP000636709">
    <property type="component" value="Unassembled WGS sequence"/>
</dbReference>
<dbReference type="EMBL" id="JACEFO010001924">
    <property type="protein sequence ID" value="KAF8693664.1"/>
    <property type="molecule type" value="Genomic_DNA"/>
</dbReference>
<evidence type="ECO:0000313" key="1">
    <source>
        <dbReference type="EMBL" id="KAF8693664.1"/>
    </source>
</evidence>